<keyword evidence="7" id="KW-0931">ER-Golgi transport</keyword>
<evidence type="ECO:0000256" key="11">
    <source>
        <dbReference type="PIRSR" id="PIRSR606687-1"/>
    </source>
</evidence>
<evidence type="ECO:0000256" key="2">
    <source>
        <dbReference type="ARBA" id="ARBA00004555"/>
    </source>
</evidence>
<evidence type="ECO:0000256" key="9">
    <source>
        <dbReference type="ARBA" id="ARBA00023034"/>
    </source>
</evidence>
<feature type="binding site" evidence="12">
    <location>
        <position position="29"/>
    </location>
    <ligand>
        <name>GTP</name>
        <dbReference type="ChEBI" id="CHEBI:37565"/>
    </ligand>
</feature>
<feature type="binding site" evidence="12">
    <location>
        <position position="34"/>
    </location>
    <ligand>
        <name>GTP</name>
        <dbReference type="ChEBI" id="CHEBI:37565"/>
    </ligand>
</feature>
<dbReference type="GO" id="GO:0003924">
    <property type="term" value="F:GTPase activity"/>
    <property type="evidence" value="ECO:0007669"/>
    <property type="project" value="InterPro"/>
</dbReference>
<keyword evidence="9" id="KW-0333">Golgi apparatus</keyword>
<feature type="signal peptide" evidence="13">
    <location>
        <begin position="1"/>
        <end position="22"/>
    </location>
</feature>
<dbReference type="GO" id="GO:0005525">
    <property type="term" value="F:GTP binding"/>
    <property type="evidence" value="ECO:0007669"/>
    <property type="project" value="UniProtKB-KW"/>
</dbReference>
<keyword evidence="13" id="KW-0732">Signal</keyword>
<feature type="chain" id="PRO_5024346674" evidence="13">
    <location>
        <begin position="23"/>
        <end position="76"/>
    </location>
</feature>
<evidence type="ECO:0000313" key="15">
    <source>
        <dbReference type="Proteomes" id="UP000327157"/>
    </source>
</evidence>
<gene>
    <name evidence="14" type="ORF">D8674_036240</name>
</gene>
<accession>A0A5N5GT22</accession>
<dbReference type="GO" id="GO:0006886">
    <property type="term" value="P:intracellular protein transport"/>
    <property type="evidence" value="ECO:0007669"/>
    <property type="project" value="InterPro"/>
</dbReference>
<dbReference type="Gene3D" id="3.40.50.300">
    <property type="entry name" value="P-loop containing nucleotide triphosphate hydrolases"/>
    <property type="match status" value="1"/>
</dbReference>
<dbReference type="GO" id="GO:0005794">
    <property type="term" value="C:Golgi apparatus"/>
    <property type="evidence" value="ECO:0007669"/>
    <property type="project" value="UniProtKB-SubCell"/>
</dbReference>
<organism evidence="14 15">
    <name type="scientific">Pyrus ussuriensis x Pyrus communis</name>
    <dbReference type="NCBI Taxonomy" id="2448454"/>
    <lineage>
        <taxon>Eukaryota</taxon>
        <taxon>Viridiplantae</taxon>
        <taxon>Streptophyta</taxon>
        <taxon>Embryophyta</taxon>
        <taxon>Tracheophyta</taxon>
        <taxon>Spermatophyta</taxon>
        <taxon>Magnoliopsida</taxon>
        <taxon>eudicotyledons</taxon>
        <taxon>Gunneridae</taxon>
        <taxon>Pentapetalae</taxon>
        <taxon>rosids</taxon>
        <taxon>fabids</taxon>
        <taxon>Rosales</taxon>
        <taxon>Rosaceae</taxon>
        <taxon>Amygdaloideae</taxon>
        <taxon>Maleae</taxon>
        <taxon>Pyrus</taxon>
    </lineage>
</organism>
<comment type="subcellular location">
    <subcellularLocation>
        <location evidence="1">Endoplasmic reticulum</location>
    </subcellularLocation>
    <subcellularLocation>
        <location evidence="2">Golgi apparatus</location>
    </subcellularLocation>
</comment>
<keyword evidence="8" id="KW-0653">Protein transport</keyword>
<reference evidence="14 15" key="1">
    <citation type="submission" date="2019-09" db="EMBL/GenBank/DDBJ databases">
        <authorList>
            <person name="Ou C."/>
        </authorList>
    </citation>
    <scope>NUCLEOTIDE SEQUENCE [LARGE SCALE GENOMIC DNA]</scope>
    <source>
        <strain evidence="14">S2</strain>
        <tissue evidence="14">Leaf</tissue>
    </source>
</reference>
<proteinExistence type="inferred from homology"/>
<keyword evidence="4" id="KW-0813">Transport</keyword>
<protein>
    <submittedName>
        <fullName evidence="14">GTP-binding protein Sar1-like</fullName>
    </submittedName>
</protein>
<dbReference type="PANTHER" id="PTHR45684">
    <property type="entry name" value="RE74312P"/>
    <property type="match status" value="1"/>
</dbReference>
<dbReference type="GO" id="GO:0005783">
    <property type="term" value="C:endoplasmic reticulum"/>
    <property type="evidence" value="ECO:0007669"/>
    <property type="project" value="UniProtKB-SubCell"/>
</dbReference>
<evidence type="ECO:0000256" key="4">
    <source>
        <dbReference type="ARBA" id="ARBA00022448"/>
    </source>
</evidence>
<reference evidence="14 15" key="3">
    <citation type="submission" date="2019-11" db="EMBL/GenBank/DDBJ databases">
        <title>A de novo genome assembly of a pear dwarfing rootstock.</title>
        <authorList>
            <person name="Wang F."/>
            <person name="Wang J."/>
            <person name="Li S."/>
            <person name="Zhang Y."/>
            <person name="Fang M."/>
            <person name="Ma L."/>
            <person name="Zhao Y."/>
            <person name="Jiang S."/>
        </authorList>
    </citation>
    <scope>NUCLEOTIDE SEQUENCE [LARGE SCALE GENOMIC DNA]</scope>
    <source>
        <strain evidence="14">S2</strain>
        <tissue evidence="14">Leaf</tissue>
    </source>
</reference>
<dbReference type="OrthoDB" id="2011769at2759"/>
<comment type="similarity">
    <text evidence="3">Belongs to the small GTPase superfamily. SAR1 family.</text>
</comment>
<dbReference type="Pfam" id="PF00025">
    <property type="entry name" value="Arf"/>
    <property type="match status" value="1"/>
</dbReference>
<dbReference type="GO" id="GO:0016192">
    <property type="term" value="P:vesicle-mediated transport"/>
    <property type="evidence" value="ECO:0007669"/>
    <property type="project" value="UniProtKB-KW"/>
</dbReference>
<dbReference type="InterPro" id="IPR006689">
    <property type="entry name" value="Small_GTPase_ARF/SAR"/>
</dbReference>
<keyword evidence="11" id="KW-0479">Metal-binding</keyword>
<dbReference type="Proteomes" id="UP000327157">
    <property type="component" value="Chromosome 9"/>
</dbReference>
<dbReference type="InterPro" id="IPR006687">
    <property type="entry name" value="Small_GTPase_SAR1"/>
</dbReference>
<evidence type="ECO:0000256" key="6">
    <source>
        <dbReference type="ARBA" id="ARBA00022824"/>
    </source>
</evidence>
<evidence type="ECO:0000256" key="7">
    <source>
        <dbReference type="ARBA" id="ARBA00022892"/>
    </source>
</evidence>
<evidence type="ECO:0000256" key="8">
    <source>
        <dbReference type="ARBA" id="ARBA00022927"/>
    </source>
</evidence>
<dbReference type="GO" id="GO:0046872">
    <property type="term" value="F:metal ion binding"/>
    <property type="evidence" value="ECO:0007669"/>
    <property type="project" value="UniProtKB-KW"/>
</dbReference>
<feature type="binding site" evidence="11">
    <location>
        <position position="28"/>
    </location>
    <ligand>
        <name>Mg(2+)</name>
        <dbReference type="ChEBI" id="CHEBI:18420"/>
    </ligand>
</feature>
<keyword evidence="10" id="KW-0342">GTP-binding</keyword>
<dbReference type="AlphaFoldDB" id="A0A5N5GT22"/>
<evidence type="ECO:0000313" key="14">
    <source>
        <dbReference type="EMBL" id="KAB2613924.1"/>
    </source>
</evidence>
<dbReference type="InterPro" id="IPR027417">
    <property type="entry name" value="P-loop_NTPase"/>
</dbReference>
<feature type="binding site" evidence="12">
    <location>
        <position position="33"/>
    </location>
    <ligand>
        <name>GTP</name>
        <dbReference type="ChEBI" id="CHEBI:37565"/>
    </ligand>
</feature>
<comment type="caution">
    <text evidence="14">The sequence shown here is derived from an EMBL/GenBank/DDBJ whole genome shotgun (WGS) entry which is preliminary data.</text>
</comment>
<reference evidence="15" key="2">
    <citation type="submission" date="2019-10" db="EMBL/GenBank/DDBJ databases">
        <title>A de novo genome assembly of a pear dwarfing rootstock.</title>
        <authorList>
            <person name="Wang F."/>
            <person name="Wang J."/>
            <person name="Li S."/>
            <person name="Zhang Y."/>
            <person name="Fang M."/>
            <person name="Ma L."/>
            <person name="Zhao Y."/>
            <person name="Jiang S."/>
        </authorList>
    </citation>
    <scope>NUCLEOTIDE SEQUENCE [LARGE SCALE GENOMIC DNA]</scope>
</reference>
<keyword evidence="11" id="KW-0460">Magnesium</keyword>
<evidence type="ECO:0000256" key="10">
    <source>
        <dbReference type="ARBA" id="ARBA00023134"/>
    </source>
</evidence>
<dbReference type="EMBL" id="SMOL01000458">
    <property type="protein sequence ID" value="KAB2613924.1"/>
    <property type="molecule type" value="Genomic_DNA"/>
</dbReference>
<evidence type="ECO:0000256" key="5">
    <source>
        <dbReference type="ARBA" id="ARBA00022741"/>
    </source>
</evidence>
<sequence>MFLFDWFYSVLAFLELWQEAKILFLGLDNSDKTTLLHMLKDEIIGGATNSFSDAIPANKQTIDQGMQNMGHKKHRR</sequence>
<keyword evidence="15" id="KW-1185">Reference proteome</keyword>
<evidence type="ECO:0000256" key="12">
    <source>
        <dbReference type="PIRSR" id="PIRSR606687-2"/>
    </source>
</evidence>
<evidence type="ECO:0000256" key="13">
    <source>
        <dbReference type="SAM" id="SignalP"/>
    </source>
</evidence>
<name>A0A5N5GT22_9ROSA</name>
<keyword evidence="6" id="KW-0256">Endoplasmic reticulum</keyword>
<evidence type="ECO:0000256" key="1">
    <source>
        <dbReference type="ARBA" id="ARBA00004240"/>
    </source>
</evidence>
<feature type="binding site" evidence="12">
    <location>
        <position position="32"/>
    </location>
    <ligand>
        <name>GTP</name>
        <dbReference type="ChEBI" id="CHEBI:37565"/>
    </ligand>
</feature>
<keyword evidence="5 12" id="KW-0547">Nucleotide-binding</keyword>
<evidence type="ECO:0000256" key="3">
    <source>
        <dbReference type="ARBA" id="ARBA00007507"/>
    </source>
</evidence>